<gene>
    <name evidence="2" type="ORF">EXN66_Car021524</name>
</gene>
<dbReference type="Proteomes" id="UP000503349">
    <property type="component" value="Chromosome 22"/>
</dbReference>
<dbReference type="InterPro" id="IPR057667">
    <property type="entry name" value="HTH_SB"/>
</dbReference>
<reference evidence="2 3" key="1">
    <citation type="submission" date="2019-02" db="EMBL/GenBank/DDBJ databases">
        <title>Opniocepnalus argus genome.</title>
        <authorList>
            <person name="Zhou C."/>
            <person name="Xiao S."/>
        </authorList>
    </citation>
    <scope>NUCLEOTIDE SEQUENCE [LARGE SCALE GENOMIC DNA]</scope>
    <source>
        <strain evidence="2">OARG1902GOOAL</strain>
        <tissue evidence="2">Muscle</tissue>
    </source>
</reference>
<accession>A0A6G1QU60</accession>
<dbReference type="PANTHER" id="PTHR46068:SF1">
    <property type="entry name" value="TRANSPOSASE IS30-LIKE HTH DOMAIN-CONTAINING PROTEIN"/>
    <property type="match status" value="1"/>
</dbReference>
<organism evidence="2 3">
    <name type="scientific">Channa argus</name>
    <name type="common">Northern snakehead</name>
    <name type="synonym">Ophicephalus argus</name>
    <dbReference type="NCBI Taxonomy" id="215402"/>
    <lineage>
        <taxon>Eukaryota</taxon>
        <taxon>Metazoa</taxon>
        <taxon>Chordata</taxon>
        <taxon>Craniata</taxon>
        <taxon>Vertebrata</taxon>
        <taxon>Euteleostomi</taxon>
        <taxon>Actinopterygii</taxon>
        <taxon>Neopterygii</taxon>
        <taxon>Teleostei</taxon>
        <taxon>Neoteleostei</taxon>
        <taxon>Acanthomorphata</taxon>
        <taxon>Anabantaria</taxon>
        <taxon>Anabantiformes</taxon>
        <taxon>Channoidei</taxon>
        <taxon>Channidae</taxon>
        <taxon>Channa</taxon>
    </lineage>
</organism>
<feature type="domain" description="Sleeping Beauty transposase HTH" evidence="1">
    <location>
        <begin position="317"/>
        <end position="366"/>
    </location>
</feature>
<evidence type="ECO:0000313" key="2">
    <source>
        <dbReference type="EMBL" id="KAF3705833.1"/>
    </source>
</evidence>
<evidence type="ECO:0000313" key="3">
    <source>
        <dbReference type="Proteomes" id="UP000503349"/>
    </source>
</evidence>
<dbReference type="InterPro" id="IPR009057">
    <property type="entry name" value="Homeodomain-like_sf"/>
</dbReference>
<dbReference type="InterPro" id="IPR036388">
    <property type="entry name" value="WH-like_DNA-bd_sf"/>
</dbReference>
<feature type="domain" description="Sleeping Beauty transposase HTH" evidence="1">
    <location>
        <begin position="159"/>
        <end position="208"/>
    </location>
</feature>
<feature type="domain" description="Sleeping Beauty transposase HTH" evidence="1">
    <location>
        <begin position="238"/>
        <end position="287"/>
    </location>
</feature>
<dbReference type="AlphaFoldDB" id="A0A6G1QU60"/>
<feature type="domain" description="Sleeping Beauty transposase HTH" evidence="1">
    <location>
        <begin position="80"/>
        <end position="129"/>
    </location>
</feature>
<keyword evidence="3" id="KW-1185">Reference proteome</keyword>
<dbReference type="EMBL" id="CM015733">
    <property type="protein sequence ID" value="KAF3705833.1"/>
    <property type="molecule type" value="Genomic_DNA"/>
</dbReference>
<sequence length="404" mass="46000">MKTKEHSEEVRENVIEKHKSGDGYKKISKSANIPLSTVKAIIKKWKEYGKSLNLLRTGCPQKRRESARRELVSVAKNYTVKTREHSKKLCENFIENHNLGDGHKKYSKPVNIPLSTVTSIIKKWKVYGTSINLSRAGHPPKLSESPGRELLTVAKNYTVKTKEHSKEVRENVIEKHKSGDGYKKISKSLNIPLSTVKSIIKKWKEHGTSVNLHRSGHPQKLSESAKRELVSIAKNCTRKTKEHPTEVREKVIEKHRSGDGYKKISKSLNIPLSTVKSIIKKWKEHGTSVNLHRSGRPQKLSESAKRELVNITKNCTRKTKEHPTEVRDNVIEKHKLGDGYKKISRSLNIPLSTVKSIIKKWKEYGTSVNLRRAGRPKKLSDCATRAILLSFSLWPQITNISCNK</sequence>
<dbReference type="Pfam" id="PF25787">
    <property type="entry name" value="HTH_SB"/>
    <property type="match status" value="5"/>
</dbReference>
<name>A0A6G1QU60_CHAAH</name>
<dbReference type="PANTHER" id="PTHR46068">
    <property type="entry name" value="PROTEIN CBG27172"/>
    <property type="match status" value="1"/>
</dbReference>
<evidence type="ECO:0000259" key="1">
    <source>
        <dbReference type="Pfam" id="PF25787"/>
    </source>
</evidence>
<protein>
    <recommendedName>
        <fullName evidence="1">Sleeping Beauty transposase HTH domain-containing protein</fullName>
    </recommendedName>
</protein>
<feature type="domain" description="Sleeping Beauty transposase HTH" evidence="1">
    <location>
        <begin position="1"/>
        <end position="50"/>
    </location>
</feature>
<proteinExistence type="predicted"/>
<dbReference type="Gene3D" id="1.10.10.10">
    <property type="entry name" value="Winged helix-like DNA-binding domain superfamily/Winged helix DNA-binding domain"/>
    <property type="match status" value="5"/>
</dbReference>
<reference evidence="3" key="2">
    <citation type="submission" date="2019-02" db="EMBL/GenBank/DDBJ databases">
        <title>Opniocepnalus argus Var Kimnra genome.</title>
        <authorList>
            <person name="Zhou C."/>
            <person name="Xiao S."/>
        </authorList>
    </citation>
    <scope>NUCLEOTIDE SEQUENCE [LARGE SCALE GENOMIC DNA]</scope>
</reference>
<dbReference type="SUPFAM" id="SSF46689">
    <property type="entry name" value="Homeodomain-like"/>
    <property type="match status" value="4"/>
</dbReference>